<reference evidence="2" key="1">
    <citation type="submission" date="2019-08" db="EMBL/GenBank/DDBJ databases">
        <title>The genome of the North American firefly Photinus pyralis.</title>
        <authorList>
            <consortium name="Photinus pyralis genome working group"/>
            <person name="Fallon T.R."/>
            <person name="Sander Lower S.E."/>
            <person name="Weng J.-K."/>
        </authorList>
    </citation>
    <scope>NUCLEOTIDE SEQUENCE</scope>
    <source>
        <strain evidence="2">TRF0915ILg1</strain>
        <tissue evidence="2">Whole body</tissue>
    </source>
</reference>
<evidence type="ECO:0000313" key="3">
    <source>
        <dbReference type="Proteomes" id="UP000801492"/>
    </source>
</evidence>
<gene>
    <name evidence="2" type="ORF">ILUMI_15700</name>
</gene>
<accession>A0A8K0G9N3</accession>
<organism evidence="2 3">
    <name type="scientific">Ignelater luminosus</name>
    <name type="common">Cucubano</name>
    <name type="synonym">Pyrophorus luminosus</name>
    <dbReference type="NCBI Taxonomy" id="2038154"/>
    <lineage>
        <taxon>Eukaryota</taxon>
        <taxon>Metazoa</taxon>
        <taxon>Ecdysozoa</taxon>
        <taxon>Arthropoda</taxon>
        <taxon>Hexapoda</taxon>
        <taxon>Insecta</taxon>
        <taxon>Pterygota</taxon>
        <taxon>Neoptera</taxon>
        <taxon>Endopterygota</taxon>
        <taxon>Coleoptera</taxon>
        <taxon>Polyphaga</taxon>
        <taxon>Elateriformia</taxon>
        <taxon>Elateroidea</taxon>
        <taxon>Elateridae</taxon>
        <taxon>Agrypninae</taxon>
        <taxon>Pyrophorini</taxon>
        <taxon>Ignelater</taxon>
    </lineage>
</organism>
<feature type="region of interest" description="Disordered" evidence="1">
    <location>
        <begin position="1"/>
        <end position="34"/>
    </location>
</feature>
<dbReference type="Proteomes" id="UP000801492">
    <property type="component" value="Unassembled WGS sequence"/>
</dbReference>
<sequence length="116" mass="13868">WAEYFQEVYGSREEETGGINEESYTPAPESEDPQTQQEIAEIIRKLKNNVTRGKRSYAENPEENVWREEEGGVWKRRTNREVMELYEKPSITNIAGMQRMRWLRHMGRMEIERSTK</sequence>
<dbReference type="EMBL" id="VTPC01051810">
    <property type="protein sequence ID" value="KAF2890473.1"/>
    <property type="molecule type" value="Genomic_DNA"/>
</dbReference>
<evidence type="ECO:0000313" key="2">
    <source>
        <dbReference type="EMBL" id="KAF2890473.1"/>
    </source>
</evidence>
<proteinExistence type="predicted"/>
<dbReference type="AlphaFoldDB" id="A0A8K0G9N3"/>
<feature type="non-terminal residue" evidence="2">
    <location>
        <position position="1"/>
    </location>
</feature>
<comment type="caution">
    <text evidence="2">The sequence shown here is derived from an EMBL/GenBank/DDBJ whole genome shotgun (WGS) entry which is preliminary data.</text>
</comment>
<name>A0A8K0G9N3_IGNLU</name>
<evidence type="ECO:0000256" key="1">
    <source>
        <dbReference type="SAM" id="MobiDB-lite"/>
    </source>
</evidence>
<keyword evidence="3" id="KW-1185">Reference proteome</keyword>
<protein>
    <submittedName>
        <fullName evidence="2">Uncharacterized protein</fullName>
    </submittedName>
</protein>